<keyword evidence="6" id="KW-0804">Transcription</keyword>
<evidence type="ECO:0000256" key="4">
    <source>
        <dbReference type="ARBA" id="ARBA00023015"/>
    </source>
</evidence>
<feature type="compositionally biased region" description="Low complexity" evidence="9">
    <location>
        <begin position="196"/>
        <end position="206"/>
    </location>
</feature>
<evidence type="ECO:0000256" key="6">
    <source>
        <dbReference type="ARBA" id="ARBA00023163"/>
    </source>
</evidence>
<dbReference type="PANTHER" id="PTHR16062:SF19">
    <property type="entry name" value="PROTEIN POLYBROMO-1"/>
    <property type="match status" value="1"/>
</dbReference>
<dbReference type="InterPro" id="IPR036427">
    <property type="entry name" value="Bromodomain-like_sf"/>
</dbReference>
<evidence type="ECO:0000256" key="5">
    <source>
        <dbReference type="ARBA" id="ARBA00023117"/>
    </source>
</evidence>
<dbReference type="PROSITE" id="PS00633">
    <property type="entry name" value="BROMODOMAIN_1"/>
    <property type="match status" value="1"/>
</dbReference>
<dbReference type="GO" id="GO:0006368">
    <property type="term" value="P:transcription elongation by RNA polymerase II"/>
    <property type="evidence" value="ECO:0007669"/>
    <property type="project" value="TreeGrafter"/>
</dbReference>
<feature type="domain" description="Bromo" evidence="10">
    <location>
        <begin position="55"/>
        <end position="125"/>
    </location>
</feature>
<keyword evidence="4" id="KW-0805">Transcription regulation</keyword>
<dbReference type="Pfam" id="PF00439">
    <property type="entry name" value="Bromodomain"/>
    <property type="match status" value="1"/>
</dbReference>
<dbReference type="InterPro" id="IPR001487">
    <property type="entry name" value="Bromodomain"/>
</dbReference>
<dbReference type="InterPro" id="IPR037382">
    <property type="entry name" value="Rsc/polybromo"/>
</dbReference>
<dbReference type="SMART" id="SM00297">
    <property type="entry name" value="BROMO"/>
    <property type="match status" value="1"/>
</dbReference>
<dbReference type="InterPro" id="IPR018359">
    <property type="entry name" value="Bromodomain_CS"/>
</dbReference>
<dbReference type="GO" id="GO:0003682">
    <property type="term" value="F:chromatin binding"/>
    <property type="evidence" value="ECO:0007669"/>
    <property type="project" value="TreeGrafter"/>
</dbReference>
<dbReference type="PANTHER" id="PTHR16062">
    <property type="entry name" value="SWI/SNF-RELATED"/>
    <property type="match status" value="1"/>
</dbReference>
<keyword evidence="3" id="KW-0156">Chromatin regulator</keyword>
<evidence type="ECO:0000313" key="11">
    <source>
        <dbReference type="EMBL" id="CAD0098237.1"/>
    </source>
</evidence>
<evidence type="ECO:0000256" key="2">
    <source>
        <dbReference type="ARBA" id="ARBA00022737"/>
    </source>
</evidence>
<evidence type="ECO:0000313" key="12">
    <source>
        <dbReference type="Proteomes" id="UP000714618"/>
    </source>
</evidence>
<evidence type="ECO:0000256" key="1">
    <source>
        <dbReference type="ARBA" id="ARBA00004123"/>
    </source>
</evidence>
<protein>
    <recommendedName>
        <fullName evidence="10">Bromo domain-containing protein</fullName>
    </recommendedName>
</protein>
<dbReference type="OrthoDB" id="6017at2759"/>
<evidence type="ECO:0000256" key="8">
    <source>
        <dbReference type="PROSITE-ProRule" id="PRU00035"/>
    </source>
</evidence>
<feature type="compositionally biased region" description="Basic and acidic residues" evidence="9">
    <location>
        <begin position="16"/>
        <end position="33"/>
    </location>
</feature>
<organism evidence="11 12">
    <name type="scientific">Aureobasidium mustum</name>
    <dbReference type="NCBI Taxonomy" id="2773714"/>
    <lineage>
        <taxon>Eukaryota</taxon>
        <taxon>Fungi</taxon>
        <taxon>Dikarya</taxon>
        <taxon>Ascomycota</taxon>
        <taxon>Pezizomycotina</taxon>
        <taxon>Dothideomycetes</taxon>
        <taxon>Dothideomycetidae</taxon>
        <taxon>Dothideales</taxon>
        <taxon>Saccotheciaceae</taxon>
        <taxon>Aureobasidium</taxon>
    </lineage>
</organism>
<keyword evidence="2" id="KW-0677">Repeat</keyword>
<reference evidence="11" key="1">
    <citation type="submission" date="2020-06" db="EMBL/GenBank/DDBJ databases">
        <authorList>
            <person name="Onetto C."/>
        </authorList>
    </citation>
    <scope>NUCLEOTIDE SEQUENCE</scope>
</reference>
<comment type="subcellular location">
    <subcellularLocation>
        <location evidence="1">Nucleus</location>
    </subcellularLocation>
</comment>
<evidence type="ECO:0000256" key="7">
    <source>
        <dbReference type="ARBA" id="ARBA00023242"/>
    </source>
</evidence>
<accession>A0A9N8K5N6</accession>
<feature type="region of interest" description="Disordered" evidence="9">
    <location>
        <begin position="1"/>
        <end position="33"/>
    </location>
</feature>
<dbReference type="PROSITE" id="PS50014">
    <property type="entry name" value="BROMODOMAIN_2"/>
    <property type="match status" value="1"/>
</dbReference>
<feature type="region of interest" description="Disordered" evidence="9">
    <location>
        <begin position="156"/>
        <end position="217"/>
    </location>
</feature>
<dbReference type="Proteomes" id="UP000714618">
    <property type="component" value="Unassembled WGS sequence"/>
</dbReference>
<sequence length="243" mass="27210">MDRNRKRKATDAASPKVEHSASKRQKTRLEHETPQTTTTIGLQFIDHLKSAKDKTGRLIADLFIDLPSKRELPDYYRTIKLPIAIQTVQDKLERHEYPTLSTVESDIKRMVANAKQYNDDKSTVYQDAERIRKALSNFMTKHNPAYKDPNYIAIPTPIPGHDDDATASSVPPTREASEQPKKITISLKANRDRKSSAVPPAASSPALVQDDSDPADFAGKTFQQAQEHIINGLISHTDQELVA</sequence>
<gene>
    <name evidence="11" type="ORF">AWRI4233_LOCUS7061</name>
</gene>
<name>A0A9N8K5N6_9PEZI</name>
<evidence type="ECO:0000259" key="10">
    <source>
        <dbReference type="PROSITE" id="PS50014"/>
    </source>
</evidence>
<comment type="caution">
    <text evidence="11">The sequence shown here is derived from an EMBL/GenBank/DDBJ whole genome shotgun (WGS) entry which is preliminary data.</text>
</comment>
<dbReference type="GO" id="GO:0016586">
    <property type="term" value="C:RSC-type complex"/>
    <property type="evidence" value="ECO:0007669"/>
    <property type="project" value="InterPro"/>
</dbReference>
<dbReference type="GO" id="GO:0006338">
    <property type="term" value="P:chromatin remodeling"/>
    <property type="evidence" value="ECO:0007669"/>
    <property type="project" value="InterPro"/>
</dbReference>
<dbReference type="PRINTS" id="PR00503">
    <property type="entry name" value="BROMODOMAIN"/>
</dbReference>
<keyword evidence="12" id="KW-1185">Reference proteome</keyword>
<dbReference type="SUPFAM" id="SSF47370">
    <property type="entry name" value="Bromodomain"/>
    <property type="match status" value="1"/>
</dbReference>
<dbReference type="Gene3D" id="1.20.920.10">
    <property type="entry name" value="Bromodomain-like"/>
    <property type="match status" value="1"/>
</dbReference>
<evidence type="ECO:0000256" key="9">
    <source>
        <dbReference type="SAM" id="MobiDB-lite"/>
    </source>
</evidence>
<keyword evidence="5 8" id="KW-0103">Bromodomain</keyword>
<proteinExistence type="predicted"/>
<keyword evidence="7" id="KW-0539">Nucleus</keyword>
<dbReference type="EMBL" id="CAIJEO010000009">
    <property type="protein sequence ID" value="CAD0098237.1"/>
    <property type="molecule type" value="Genomic_DNA"/>
</dbReference>
<dbReference type="AlphaFoldDB" id="A0A9N8K5N6"/>
<evidence type="ECO:0000256" key="3">
    <source>
        <dbReference type="ARBA" id="ARBA00022853"/>
    </source>
</evidence>